<dbReference type="GO" id="GO:0005634">
    <property type="term" value="C:nucleus"/>
    <property type="evidence" value="ECO:0007669"/>
    <property type="project" value="TreeGrafter"/>
</dbReference>
<name>M1V522_CYAM1</name>
<comment type="cofactor">
    <cofactor evidence="5">
        <name>FAD</name>
        <dbReference type="ChEBI" id="CHEBI:57692"/>
    </cofactor>
    <text evidence="5">Binds 1 FAD per subunit.</text>
</comment>
<feature type="region of interest" description="Disordered" evidence="7">
    <location>
        <begin position="704"/>
        <end position="725"/>
    </location>
</feature>
<dbReference type="GO" id="GO:0043153">
    <property type="term" value="P:entrainment of circadian clock by photoperiod"/>
    <property type="evidence" value="ECO:0007669"/>
    <property type="project" value="TreeGrafter"/>
</dbReference>
<feature type="binding site" evidence="5">
    <location>
        <position position="382"/>
    </location>
    <ligand>
        <name>FAD</name>
        <dbReference type="ChEBI" id="CHEBI:57692"/>
    </ligand>
</feature>
<dbReference type="EMBL" id="AP006490">
    <property type="protein sequence ID" value="BAM79915.1"/>
    <property type="molecule type" value="Genomic_DNA"/>
</dbReference>
<feature type="site" description="Electron transfer via tryptophanyl radical" evidence="6">
    <location>
        <position position="541"/>
    </location>
</feature>
<dbReference type="OMA" id="HMEESHE"/>
<reference evidence="9 10" key="2">
    <citation type="journal article" date="2007" name="BMC Biol.">
        <title>A 100%-complete sequence reveals unusually simple genomic features in the hot-spring red alga Cyanidioschyzon merolae.</title>
        <authorList>
            <person name="Nozaki H."/>
            <person name="Takano H."/>
            <person name="Misumi O."/>
            <person name="Terasawa K."/>
            <person name="Matsuzaki M."/>
            <person name="Maruyama S."/>
            <person name="Nishida K."/>
            <person name="Yagisawa F."/>
            <person name="Yoshida Y."/>
            <person name="Fujiwara T."/>
            <person name="Takio S."/>
            <person name="Tamura K."/>
            <person name="Chung S.J."/>
            <person name="Nakamura S."/>
            <person name="Kuroiwa H."/>
            <person name="Tanaka K."/>
            <person name="Sato N."/>
            <person name="Kuroiwa T."/>
        </authorList>
    </citation>
    <scope>NUCLEOTIDE SEQUENCE [LARGE SCALE GENOMIC DNA]</scope>
    <source>
        <strain evidence="9 10">10D</strain>
    </source>
</reference>
<dbReference type="AlphaFoldDB" id="M1V522"/>
<evidence type="ECO:0000313" key="10">
    <source>
        <dbReference type="Proteomes" id="UP000007014"/>
    </source>
</evidence>
<dbReference type="OrthoDB" id="435881at2759"/>
<feature type="site" description="Electron transfer via tryptophanyl radical" evidence="6">
    <location>
        <position position="465"/>
    </location>
</feature>
<evidence type="ECO:0000259" key="8">
    <source>
        <dbReference type="PROSITE" id="PS51645"/>
    </source>
</evidence>
<dbReference type="InterPro" id="IPR018394">
    <property type="entry name" value="DNA_photolyase_1_CS_C"/>
</dbReference>
<keyword evidence="4" id="KW-0157">Chromophore</keyword>
<dbReference type="eggNOG" id="KOG0133">
    <property type="taxonomic scope" value="Eukaryota"/>
</dbReference>
<dbReference type="GO" id="GO:0003904">
    <property type="term" value="F:deoxyribodipyrimidine photo-lyase activity"/>
    <property type="evidence" value="ECO:0007669"/>
    <property type="project" value="TreeGrafter"/>
</dbReference>
<organism evidence="9 10">
    <name type="scientific">Cyanidioschyzon merolae (strain NIES-3377 / 10D)</name>
    <name type="common">Unicellular red alga</name>
    <dbReference type="NCBI Taxonomy" id="280699"/>
    <lineage>
        <taxon>Eukaryota</taxon>
        <taxon>Rhodophyta</taxon>
        <taxon>Bangiophyceae</taxon>
        <taxon>Cyanidiales</taxon>
        <taxon>Cyanidiaceae</taxon>
        <taxon>Cyanidioschyzon</taxon>
    </lineage>
</organism>
<evidence type="ECO:0000256" key="4">
    <source>
        <dbReference type="ARBA" id="ARBA00022991"/>
    </source>
</evidence>
<dbReference type="InterPro" id="IPR006050">
    <property type="entry name" value="DNA_photolyase_N"/>
</dbReference>
<gene>
    <name evidence="9" type="ORF">CYME_CMH274C</name>
</gene>
<dbReference type="PANTHER" id="PTHR11455">
    <property type="entry name" value="CRYPTOCHROME"/>
    <property type="match status" value="1"/>
</dbReference>
<dbReference type="InterPro" id="IPR036134">
    <property type="entry name" value="Crypto/Photolyase_FAD-like_sf"/>
</dbReference>
<dbReference type="InterPro" id="IPR036155">
    <property type="entry name" value="Crypto/Photolyase_N_sf"/>
</dbReference>
<evidence type="ECO:0000313" key="9">
    <source>
        <dbReference type="EMBL" id="BAM79915.1"/>
    </source>
</evidence>
<dbReference type="Gramene" id="CMH274CT">
    <property type="protein sequence ID" value="CMH274CT"/>
    <property type="gene ID" value="CMH274C"/>
</dbReference>
<dbReference type="Gene3D" id="1.10.579.10">
    <property type="entry name" value="DNA Cyclobutane Dipyrimidine Photolyase, subunit A, domain 3"/>
    <property type="match status" value="1"/>
</dbReference>
<dbReference type="InterPro" id="IPR005101">
    <property type="entry name" value="Cryptochr/Photolyase_FAD-bd"/>
</dbReference>
<dbReference type="HOGENOM" id="CLU_010348_1_0_1"/>
<dbReference type="Pfam" id="PF00875">
    <property type="entry name" value="DNA_photolyase"/>
    <property type="match status" value="1"/>
</dbReference>
<comment type="similarity">
    <text evidence="1">Belongs to the DNA photolyase class-1 family.</text>
</comment>
<evidence type="ECO:0000256" key="2">
    <source>
        <dbReference type="ARBA" id="ARBA00022630"/>
    </source>
</evidence>
<dbReference type="GO" id="GO:0006139">
    <property type="term" value="P:nucleobase-containing compound metabolic process"/>
    <property type="evidence" value="ECO:0007669"/>
    <property type="project" value="UniProtKB-ARBA"/>
</dbReference>
<dbReference type="PANTHER" id="PTHR11455:SF18">
    <property type="entry name" value="SI:CH1073-390K14.1"/>
    <property type="match status" value="1"/>
</dbReference>
<feature type="domain" description="Photolyase/cryptochrome alpha/beta" evidence="8">
    <location>
        <begin position="108"/>
        <end position="247"/>
    </location>
</feature>
<dbReference type="GeneID" id="16993594"/>
<dbReference type="Gene3D" id="1.25.40.80">
    <property type="match status" value="1"/>
</dbReference>
<dbReference type="PROSITE" id="PS00394">
    <property type="entry name" value="DNA_PHOTOLYASES_1_1"/>
    <property type="match status" value="1"/>
</dbReference>
<evidence type="ECO:0000256" key="7">
    <source>
        <dbReference type="SAM" id="MobiDB-lite"/>
    </source>
</evidence>
<dbReference type="GO" id="GO:0071949">
    <property type="term" value="F:FAD binding"/>
    <property type="evidence" value="ECO:0007669"/>
    <property type="project" value="TreeGrafter"/>
</dbReference>
<dbReference type="KEGG" id="cme:CYME_CMH274C"/>
<accession>M1V522</accession>
<sequence length="725" mass="82749">MHHCVTVNGSSLLFCEVIPRSTYGWCPGERYCSDSQGFTAQRDLVDARPRSYNGRRTPSRYRALLRMRKAKRRPVESSNRATDSPDTLFSKIDAQKTAVKRSSSSAATIVWLRGRGDLRIHDNPLLLQAQRLNEPLFIMFTWSSADADKNYGFGEAQRVFLFSAVDALNRALNMRFQQVIHYVRLSDDAGLEEYLQLFHFLEASLSARTLLMARRYEPPLLQLDMELECTLTKQRKWKVYTHNMHLLHEPWTVAYDGDATSSAGHFGTLLPFWQAWQRNADLPPEPAAAPSTLPPAAALERCEPRTPACCEKPPPLAGDAFVDRTTRCAPFQFVTSLVETGLHPVRPGTKRWDTVLLGSWAVDEERVRAFLRDFLEHRLPLYEKNKSRADLEVVSRLSPYLALGMLSAREVFHATRAASRRLAASKRSKTFERRLIWRDLAYWTLYMFPEAVTTPIRSHYASQEWNEDPRLLAAWQRGSTGYPIIDAGMRQLWQTGWMPQNIRMAAASFLVEYLNIHWIHGLQWFHRTLIDLDIAINAMMWQNAGRTGLDMWNFVIHPETSARSSDPTGAYVRKWLPELAQLPNAYIHAPWKAPESVLSSAGVQLGATYPQRIIADLGAARKQSQAAVLEMRSRSMPQFFNADGYDRIRVPVLKAVSLPHERFQQTATADNTVWRHVFTRREFREAPFATHLPHETEACDRQEAQLLPKDSTRAMQGKSDAQAAA</sequence>
<dbReference type="Pfam" id="PF03441">
    <property type="entry name" value="FAD_binding_7"/>
    <property type="match status" value="1"/>
</dbReference>
<evidence type="ECO:0000256" key="1">
    <source>
        <dbReference type="ARBA" id="ARBA00005862"/>
    </source>
</evidence>
<evidence type="ECO:0000256" key="5">
    <source>
        <dbReference type="PIRSR" id="PIRSR602081-1"/>
    </source>
</evidence>
<reference evidence="9 10" key="1">
    <citation type="journal article" date="2004" name="Nature">
        <title>Genome sequence of the ultrasmall unicellular red alga Cyanidioschyzon merolae 10D.</title>
        <authorList>
            <person name="Matsuzaki M."/>
            <person name="Misumi O."/>
            <person name="Shin-i T."/>
            <person name="Maruyama S."/>
            <person name="Takahara M."/>
            <person name="Miyagishima S."/>
            <person name="Mori T."/>
            <person name="Nishida K."/>
            <person name="Yagisawa F."/>
            <person name="Nishida K."/>
            <person name="Yoshida Y."/>
            <person name="Nishimura Y."/>
            <person name="Nakao S."/>
            <person name="Kobayashi T."/>
            <person name="Momoyama Y."/>
            <person name="Higashiyama T."/>
            <person name="Minoda A."/>
            <person name="Sano M."/>
            <person name="Nomoto H."/>
            <person name="Oishi K."/>
            <person name="Hayashi H."/>
            <person name="Ohta F."/>
            <person name="Nishizaka S."/>
            <person name="Haga S."/>
            <person name="Miura S."/>
            <person name="Morishita T."/>
            <person name="Kabeya Y."/>
            <person name="Terasawa K."/>
            <person name="Suzuki Y."/>
            <person name="Ishii Y."/>
            <person name="Asakawa S."/>
            <person name="Takano H."/>
            <person name="Ohta N."/>
            <person name="Kuroiwa H."/>
            <person name="Tanaka K."/>
            <person name="Shimizu N."/>
            <person name="Sugano S."/>
            <person name="Sato N."/>
            <person name="Nozaki H."/>
            <person name="Ogasawara N."/>
            <person name="Kohara Y."/>
            <person name="Kuroiwa T."/>
        </authorList>
    </citation>
    <scope>NUCLEOTIDE SEQUENCE [LARGE SCALE GENOMIC DNA]</scope>
    <source>
        <strain evidence="9 10">10D</strain>
    </source>
</reference>
<keyword evidence="10" id="KW-1185">Reference proteome</keyword>
<evidence type="ECO:0000256" key="6">
    <source>
        <dbReference type="PIRSR" id="PIRSR602081-2"/>
    </source>
</evidence>
<dbReference type="PROSITE" id="PS51645">
    <property type="entry name" value="PHR_CRY_ALPHA_BETA"/>
    <property type="match status" value="1"/>
</dbReference>
<feature type="binding site" evidence="5">
    <location>
        <begin position="531"/>
        <end position="533"/>
    </location>
    <ligand>
        <name>FAD</name>
        <dbReference type="ChEBI" id="CHEBI:57692"/>
    </ligand>
</feature>
<evidence type="ECO:0000256" key="3">
    <source>
        <dbReference type="ARBA" id="ARBA00022827"/>
    </source>
</evidence>
<dbReference type="GO" id="GO:0032922">
    <property type="term" value="P:circadian regulation of gene expression"/>
    <property type="evidence" value="ECO:0007669"/>
    <property type="project" value="TreeGrafter"/>
</dbReference>
<keyword evidence="3 5" id="KW-0274">FAD</keyword>
<dbReference type="GO" id="GO:0003677">
    <property type="term" value="F:DNA binding"/>
    <property type="evidence" value="ECO:0007669"/>
    <property type="project" value="TreeGrafter"/>
</dbReference>
<keyword evidence="2 5" id="KW-0285">Flavoprotein</keyword>
<proteinExistence type="inferred from homology"/>
<dbReference type="InterPro" id="IPR014729">
    <property type="entry name" value="Rossmann-like_a/b/a_fold"/>
</dbReference>
<dbReference type="InterPro" id="IPR002081">
    <property type="entry name" value="Cryptochrome/DNA_photolyase_1"/>
</dbReference>
<dbReference type="RefSeq" id="XP_005536201.1">
    <property type="nucleotide sequence ID" value="XM_005536144.1"/>
</dbReference>
<dbReference type="SUPFAM" id="SSF48173">
    <property type="entry name" value="Cryptochrome/photolyase FAD-binding domain"/>
    <property type="match status" value="1"/>
</dbReference>
<dbReference type="Proteomes" id="UP000007014">
    <property type="component" value="Chromosome 8"/>
</dbReference>
<protein>
    <submittedName>
        <fullName evidence="9">Probable DNA photolyase</fullName>
    </submittedName>
</protein>
<dbReference type="SUPFAM" id="SSF52425">
    <property type="entry name" value="Cryptochrome/photolyase, N-terminal domain"/>
    <property type="match status" value="1"/>
</dbReference>
<feature type="site" description="Electron transfer via tryptophanyl radical" evidence="6">
    <location>
        <position position="518"/>
    </location>
</feature>
<dbReference type="Gene3D" id="3.40.50.620">
    <property type="entry name" value="HUPs"/>
    <property type="match status" value="1"/>
</dbReference>
<dbReference type="GO" id="GO:0005737">
    <property type="term" value="C:cytoplasm"/>
    <property type="evidence" value="ECO:0007669"/>
    <property type="project" value="TreeGrafter"/>
</dbReference>
<dbReference type="GO" id="GO:0006950">
    <property type="term" value="P:response to stress"/>
    <property type="evidence" value="ECO:0007669"/>
    <property type="project" value="UniProtKB-ARBA"/>
</dbReference>
<feature type="binding site" evidence="5">
    <location>
        <position position="431"/>
    </location>
    <ligand>
        <name>FAD</name>
        <dbReference type="ChEBI" id="CHEBI:57692"/>
    </ligand>
</feature>